<dbReference type="Pfam" id="PF04427">
    <property type="entry name" value="Brix"/>
    <property type="match status" value="1"/>
</dbReference>
<dbReference type="PROSITE" id="PS50833">
    <property type="entry name" value="BRIX"/>
    <property type="match status" value="1"/>
</dbReference>
<dbReference type="SUPFAM" id="SSF52954">
    <property type="entry name" value="Class II aaRS ABD-related"/>
    <property type="match status" value="1"/>
</dbReference>
<dbReference type="GeneID" id="36548275"/>
<comment type="caution">
    <text evidence="3">The sequence shown here is derived from an EMBL/GenBank/DDBJ whole genome shotgun (WGS) entry which is preliminary data.</text>
</comment>
<dbReference type="GO" id="GO:0032040">
    <property type="term" value="C:small-subunit processome"/>
    <property type="evidence" value="ECO:0007669"/>
    <property type="project" value="TreeGrafter"/>
</dbReference>
<dbReference type="SMART" id="SM00879">
    <property type="entry name" value="Brix"/>
    <property type="match status" value="1"/>
</dbReference>
<name>A0A2I1DG60_ASPC2</name>
<dbReference type="RefSeq" id="XP_024697454.1">
    <property type="nucleotide sequence ID" value="XM_024840751.1"/>
</dbReference>
<dbReference type="InterPro" id="IPR044281">
    <property type="entry name" value="IMP4/RPF1"/>
</dbReference>
<evidence type="ECO:0000256" key="1">
    <source>
        <dbReference type="ARBA" id="ARBA00040513"/>
    </source>
</evidence>
<reference evidence="3" key="1">
    <citation type="submission" date="2016-12" db="EMBL/GenBank/DDBJ databases">
        <title>The genomes of Aspergillus section Nigri reveals drivers in fungal speciation.</title>
        <authorList>
            <consortium name="DOE Joint Genome Institute"/>
            <person name="Vesth T.C."/>
            <person name="Nybo J."/>
            <person name="Theobald S."/>
            <person name="Brandl J."/>
            <person name="Frisvad J.C."/>
            <person name="Nielsen K.F."/>
            <person name="Lyhne E.K."/>
            <person name="Kogle M.E."/>
            <person name="Kuo A."/>
            <person name="Riley R."/>
            <person name="Clum A."/>
            <person name="Nolan M."/>
            <person name="Lipzen A."/>
            <person name="Salamov A."/>
            <person name="Henrissat B."/>
            <person name="Wiebenga A."/>
            <person name="De vries R.P."/>
            <person name="Grigoriev I.V."/>
            <person name="Mortensen U.H."/>
            <person name="Andersen M.R."/>
            <person name="Baker S.E."/>
        </authorList>
    </citation>
    <scope>NUCLEOTIDE SEQUENCE</scope>
    <source>
        <strain evidence="3">IBT 28561</strain>
    </source>
</reference>
<dbReference type="FunFam" id="3.40.50.10480:FF:000001">
    <property type="entry name" value="IMP4, U3 small nucleolar ribonucleoprotein"/>
    <property type="match status" value="1"/>
</dbReference>
<dbReference type="GO" id="GO:0005654">
    <property type="term" value="C:nucleoplasm"/>
    <property type="evidence" value="ECO:0007669"/>
    <property type="project" value="UniProtKB-ARBA"/>
</dbReference>
<proteinExistence type="predicted"/>
<dbReference type="VEuPathDB" id="FungiDB:P168DRAFT_323915"/>
<evidence type="ECO:0000313" key="3">
    <source>
        <dbReference type="EMBL" id="PKY08860.1"/>
    </source>
</evidence>
<protein>
    <recommendedName>
        <fullName evidence="1">U3 small nucleolar ribonucleoprotein protein IMP4</fullName>
    </recommendedName>
</protein>
<evidence type="ECO:0000313" key="4">
    <source>
        <dbReference type="Proteomes" id="UP000234254"/>
    </source>
</evidence>
<keyword evidence="4" id="KW-1185">Reference proteome</keyword>
<feature type="domain" description="Brix" evidence="2">
    <location>
        <begin position="84"/>
        <end position="269"/>
    </location>
</feature>
<dbReference type="AlphaFoldDB" id="A0A2I1DG60"/>
<sequence length="293" mass="32787">MLRRQARERRDYLYRRALLLRDASIAEKRAQLKASLASGKPLDPSIADDKTLREDFKYDESLEKDGDDVDLDDEYALTSGIVDPRPIVTTSRNPSVRLGAFAKEIRLLLPTSIRLNRGNTVLPDLVSSANGAGMSDMILLHEHRGTPTAMTISHLPHGPTASFSLHNVVLRADIPNSARGTVSESYPHLVFEGFNTKLGARVVQILKHLFPPREGGKVGNRVVSFVNKEDSIEVRHHVFVKTGYRDVELAEVGPRMTMRPFEIRGGSLEKNSSGDVEWALTQYTRTSRKKDYL</sequence>
<dbReference type="Proteomes" id="UP000234254">
    <property type="component" value="Unassembled WGS sequence"/>
</dbReference>
<gene>
    <name evidence="3" type="ORF">P168DRAFT_323915</name>
</gene>
<dbReference type="EMBL" id="MSFM01000001">
    <property type="protein sequence ID" value="PKY08860.1"/>
    <property type="molecule type" value="Genomic_DNA"/>
</dbReference>
<dbReference type="GO" id="GO:0006364">
    <property type="term" value="P:rRNA processing"/>
    <property type="evidence" value="ECO:0007669"/>
    <property type="project" value="InterPro"/>
</dbReference>
<dbReference type="GO" id="GO:0034457">
    <property type="term" value="C:Mpp10 complex"/>
    <property type="evidence" value="ECO:0007669"/>
    <property type="project" value="UniProtKB-ARBA"/>
</dbReference>
<evidence type="ECO:0000259" key="2">
    <source>
        <dbReference type="PROSITE" id="PS50833"/>
    </source>
</evidence>
<dbReference type="GO" id="GO:0042274">
    <property type="term" value="P:ribosomal small subunit biogenesis"/>
    <property type="evidence" value="ECO:0007669"/>
    <property type="project" value="UniProtKB-ARBA"/>
</dbReference>
<dbReference type="PANTHER" id="PTHR22734:SF2">
    <property type="entry name" value="U3 SMALL NUCLEOLAR RIBONUCLEOPROTEIN PROTEIN IMP4"/>
    <property type="match status" value="1"/>
</dbReference>
<dbReference type="InterPro" id="IPR007109">
    <property type="entry name" value="Brix"/>
</dbReference>
<dbReference type="Gene3D" id="3.40.50.10480">
    <property type="entry name" value="Probable brix-domain ribosomal biogenesis protein"/>
    <property type="match status" value="1"/>
</dbReference>
<dbReference type="OrthoDB" id="10253204at2759"/>
<dbReference type="PANTHER" id="PTHR22734">
    <property type="entry name" value="U3 SMALL NUCLEOLAR RIBONUCLEOPROTEIN PROTEIN IMP4"/>
    <property type="match status" value="1"/>
</dbReference>
<accession>A0A2I1DG60</accession>
<dbReference type="GO" id="GO:0030515">
    <property type="term" value="F:snoRNA binding"/>
    <property type="evidence" value="ECO:0007669"/>
    <property type="project" value="TreeGrafter"/>
</dbReference>
<dbReference type="GO" id="GO:0042134">
    <property type="term" value="F:rRNA primary transcript binding"/>
    <property type="evidence" value="ECO:0007669"/>
    <property type="project" value="InterPro"/>
</dbReference>
<organism evidence="3 4">
    <name type="scientific">Aspergillus campestris (strain IBT 28561)</name>
    <dbReference type="NCBI Taxonomy" id="1392248"/>
    <lineage>
        <taxon>Eukaryota</taxon>
        <taxon>Fungi</taxon>
        <taxon>Dikarya</taxon>
        <taxon>Ascomycota</taxon>
        <taxon>Pezizomycotina</taxon>
        <taxon>Eurotiomycetes</taxon>
        <taxon>Eurotiomycetidae</taxon>
        <taxon>Eurotiales</taxon>
        <taxon>Aspergillaceae</taxon>
        <taxon>Aspergillus</taxon>
        <taxon>Aspergillus subgen. Circumdati</taxon>
    </lineage>
</organism>